<dbReference type="AlphaFoldDB" id="A0A939DPV1"/>
<evidence type="ECO:0000313" key="2">
    <source>
        <dbReference type="EMBL" id="MBN7826582.1"/>
    </source>
</evidence>
<feature type="region of interest" description="Disordered" evidence="1">
    <location>
        <begin position="103"/>
        <end position="125"/>
    </location>
</feature>
<dbReference type="Proteomes" id="UP000664654">
    <property type="component" value="Unassembled WGS sequence"/>
</dbReference>
<dbReference type="RefSeq" id="WP_206574694.1">
    <property type="nucleotide sequence ID" value="NZ_JAFKCV010000009.1"/>
</dbReference>
<reference evidence="2" key="1">
    <citation type="submission" date="2021-03" db="EMBL/GenBank/DDBJ databases">
        <title>novel species isolated from a fishpond in China.</title>
        <authorList>
            <person name="Lu H."/>
            <person name="Cai Z."/>
        </authorList>
    </citation>
    <scope>NUCLEOTIDE SEQUENCE</scope>
    <source>
        <strain evidence="2">JCM 30855</strain>
    </source>
</reference>
<proteinExistence type="predicted"/>
<keyword evidence="3" id="KW-1185">Reference proteome</keyword>
<evidence type="ECO:0000313" key="3">
    <source>
        <dbReference type="Proteomes" id="UP000664654"/>
    </source>
</evidence>
<dbReference type="InterPro" id="IPR022529">
    <property type="entry name" value="DUF3530"/>
</dbReference>
<accession>A0A939DPV1</accession>
<name>A0A939DPV1_9ALTE</name>
<sequence length="275" mass="31274">MKQLYLLWLVLWSAEAVQLDAQAMLNEDLQQSLPAHQYRTLLAGEQEFTLLVSNSTTVNTRGVAILVNDYGIAHMGVRSLAPLTPYLNDTGWATLVLTAPGTQFNPDPQDQTEDQKPARSEPFKPSRLMTPAQFYRHEQQLLQRMTASLPLTTDYPGFVLIIAQGTSAAWLLKLYTDGALELPDALVTLAPYWPDPERNRQISDYMGAIQTPVLDIYSQWNNEWTLISRQERQVAALKALKVHYRQREIIGQPLAINQHPYLAKEIYGWLTHMGW</sequence>
<evidence type="ECO:0000256" key="1">
    <source>
        <dbReference type="SAM" id="MobiDB-lite"/>
    </source>
</evidence>
<protein>
    <submittedName>
        <fullName evidence="2">DUF3530 family protein</fullName>
    </submittedName>
</protein>
<dbReference type="Pfam" id="PF12048">
    <property type="entry name" value="DUF3530"/>
    <property type="match status" value="1"/>
</dbReference>
<feature type="compositionally biased region" description="Basic and acidic residues" evidence="1">
    <location>
        <begin position="113"/>
        <end position="124"/>
    </location>
</feature>
<organism evidence="2 3">
    <name type="scientific">Bowmanella dokdonensis</name>
    <dbReference type="NCBI Taxonomy" id="751969"/>
    <lineage>
        <taxon>Bacteria</taxon>
        <taxon>Pseudomonadati</taxon>
        <taxon>Pseudomonadota</taxon>
        <taxon>Gammaproteobacteria</taxon>
        <taxon>Alteromonadales</taxon>
        <taxon>Alteromonadaceae</taxon>
        <taxon>Bowmanella</taxon>
    </lineage>
</organism>
<comment type="caution">
    <text evidence="2">The sequence shown here is derived from an EMBL/GenBank/DDBJ whole genome shotgun (WGS) entry which is preliminary data.</text>
</comment>
<gene>
    <name evidence="2" type="ORF">J0A66_15210</name>
</gene>
<dbReference type="EMBL" id="JAFKCV010000009">
    <property type="protein sequence ID" value="MBN7826582.1"/>
    <property type="molecule type" value="Genomic_DNA"/>
</dbReference>